<dbReference type="EMBL" id="JAFEUF010000461">
    <property type="protein sequence ID" value="MBM7058931.1"/>
    <property type="molecule type" value="Genomic_DNA"/>
</dbReference>
<gene>
    <name evidence="2" type="ORF">JS521_35405</name>
</gene>
<name>A0ABS2I6Y8_9ACTN</name>
<feature type="domain" description="Peptidase S33 tripeptidyl aminopeptidase-like C-terminal" evidence="1">
    <location>
        <begin position="10"/>
        <end position="109"/>
    </location>
</feature>
<dbReference type="InterPro" id="IPR013595">
    <property type="entry name" value="Pept_S33_TAP-like_C"/>
</dbReference>
<dbReference type="Pfam" id="PF08386">
    <property type="entry name" value="Abhydrolase_4"/>
    <property type="match status" value="1"/>
</dbReference>
<evidence type="ECO:0000313" key="2">
    <source>
        <dbReference type="EMBL" id="MBM7058931.1"/>
    </source>
</evidence>
<evidence type="ECO:0000259" key="1">
    <source>
        <dbReference type="Pfam" id="PF08386"/>
    </source>
</evidence>
<dbReference type="GO" id="GO:0016787">
    <property type="term" value="F:hydrolase activity"/>
    <property type="evidence" value="ECO:0007669"/>
    <property type="project" value="UniProtKB-KW"/>
</dbReference>
<keyword evidence="3" id="KW-1185">Reference proteome</keyword>
<keyword evidence="2" id="KW-0378">Hydrolase</keyword>
<protein>
    <submittedName>
        <fullName evidence="2">Alpha/beta hydrolase</fullName>
    </submittedName>
</protein>
<dbReference type="Gene3D" id="3.40.50.1820">
    <property type="entry name" value="alpha/beta hydrolase"/>
    <property type="match status" value="1"/>
</dbReference>
<evidence type="ECO:0000313" key="3">
    <source>
        <dbReference type="Proteomes" id="UP000712045"/>
    </source>
</evidence>
<dbReference type="InterPro" id="IPR029058">
    <property type="entry name" value="AB_hydrolase_fold"/>
</dbReference>
<reference evidence="2 3" key="1">
    <citation type="submission" date="2021-02" db="EMBL/GenBank/DDBJ databases">
        <title>Genome Streptomyces sp. RHZ10.</title>
        <authorList>
            <person name="Besaury L."/>
        </authorList>
    </citation>
    <scope>NUCLEOTIDE SEQUENCE [LARGE SCALE GENOMIC DNA]</scope>
    <source>
        <strain evidence="2 3">RHZ10</strain>
    </source>
</reference>
<organism evidence="2 3">
    <name type="scientific">Streptomyces durocortorensis</name>
    <dbReference type="NCBI Taxonomy" id="2811104"/>
    <lineage>
        <taxon>Bacteria</taxon>
        <taxon>Bacillati</taxon>
        <taxon>Actinomycetota</taxon>
        <taxon>Actinomycetes</taxon>
        <taxon>Kitasatosporales</taxon>
        <taxon>Streptomycetaceae</taxon>
        <taxon>Streptomyces</taxon>
    </lineage>
</organism>
<proteinExistence type="predicted"/>
<sequence length="109" mass="11317">MPRAEEAAGVYGTAAVTAELTCRGWPSGEGKPHRVEADGVAPVLVVGTTGDASTPYEEAVSLAEQFPGGMLLTYEGMGHTAYGRGDACVTEQVDAYLVDLEPVRPDATC</sequence>
<dbReference type="Proteomes" id="UP000712045">
    <property type="component" value="Unassembled WGS sequence"/>
</dbReference>
<accession>A0ABS2I6Y8</accession>
<comment type="caution">
    <text evidence="2">The sequence shown here is derived from an EMBL/GenBank/DDBJ whole genome shotgun (WGS) entry which is preliminary data.</text>
</comment>
<dbReference type="SUPFAM" id="SSF53474">
    <property type="entry name" value="alpha/beta-Hydrolases"/>
    <property type="match status" value="1"/>
</dbReference>